<accession>A0A454XYU3</accession>
<organism evidence="1 2">
    <name type="scientific">Pristionchus pacificus</name>
    <name type="common">Parasitic nematode worm</name>
    <dbReference type="NCBI Taxonomy" id="54126"/>
    <lineage>
        <taxon>Eukaryota</taxon>
        <taxon>Metazoa</taxon>
        <taxon>Ecdysozoa</taxon>
        <taxon>Nematoda</taxon>
        <taxon>Chromadorea</taxon>
        <taxon>Rhabditida</taxon>
        <taxon>Rhabditina</taxon>
        <taxon>Diplogasteromorpha</taxon>
        <taxon>Diplogasteroidea</taxon>
        <taxon>Neodiplogasteridae</taxon>
        <taxon>Pristionchus</taxon>
    </lineage>
</organism>
<proteinExistence type="predicted"/>
<evidence type="ECO:0000313" key="2">
    <source>
        <dbReference type="Proteomes" id="UP000005239"/>
    </source>
</evidence>
<reference evidence="1" key="2">
    <citation type="submission" date="2022-06" db="UniProtKB">
        <authorList>
            <consortium name="EnsemblMetazoa"/>
        </authorList>
    </citation>
    <scope>IDENTIFICATION</scope>
    <source>
        <strain evidence="1">PS312</strain>
    </source>
</reference>
<dbReference type="AlphaFoldDB" id="A0A454XYU3"/>
<name>A0A454XYU3_PRIPA</name>
<keyword evidence="2" id="KW-1185">Reference proteome</keyword>
<dbReference type="Proteomes" id="UP000005239">
    <property type="component" value="Unassembled WGS sequence"/>
</dbReference>
<protein>
    <submittedName>
        <fullName evidence="1">Uncharacterized protein</fullName>
    </submittedName>
</protein>
<accession>A0A8R1UJQ1</accession>
<sequence>MMVGESSSGGLIRALQEQKREEVALLLEMMMTGGLRPVKATDWAEKTNIDEYYLGNYARDVCNLFPPGIVKMKDDNFVMGDALTKYVNHAKTIYAHEMMVILDEKEKMSEKEITSNLGVASLEALLSMKTIQDIFYVENMNGELFVSMRT</sequence>
<dbReference type="EnsemblMetazoa" id="PPA33934.1">
    <property type="protein sequence ID" value="PPA33934.1"/>
    <property type="gene ID" value="WBGene00272303"/>
</dbReference>
<reference evidence="2" key="1">
    <citation type="journal article" date="2008" name="Nat. Genet.">
        <title>The Pristionchus pacificus genome provides a unique perspective on nematode lifestyle and parasitism.</title>
        <authorList>
            <person name="Dieterich C."/>
            <person name="Clifton S.W."/>
            <person name="Schuster L.N."/>
            <person name="Chinwalla A."/>
            <person name="Delehaunty K."/>
            <person name="Dinkelacker I."/>
            <person name="Fulton L."/>
            <person name="Fulton R."/>
            <person name="Godfrey J."/>
            <person name="Minx P."/>
            <person name="Mitreva M."/>
            <person name="Roeseler W."/>
            <person name="Tian H."/>
            <person name="Witte H."/>
            <person name="Yang S.P."/>
            <person name="Wilson R.K."/>
            <person name="Sommer R.J."/>
        </authorList>
    </citation>
    <scope>NUCLEOTIDE SEQUENCE [LARGE SCALE GENOMIC DNA]</scope>
    <source>
        <strain evidence="2">PS312</strain>
    </source>
</reference>
<evidence type="ECO:0000313" key="1">
    <source>
        <dbReference type="EnsemblMetazoa" id="PPA33934.1"/>
    </source>
</evidence>
<gene>
    <name evidence="1" type="primary">WBGene00272303</name>
</gene>